<evidence type="ECO:0000313" key="4">
    <source>
        <dbReference type="Proteomes" id="UP000610456"/>
    </source>
</evidence>
<organism evidence="3 4">
    <name type="scientific">Salinimicrobium marinum</name>
    <dbReference type="NCBI Taxonomy" id="680283"/>
    <lineage>
        <taxon>Bacteria</taxon>
        <taxon>Pseudomonadati</taxon>
        <taxon>Bacteroidota</taxon>
        <taxon>Flavobacteriia</taxon>
        <taxon>Flavobacteriales</taxon>
        <taxon>Flavobacteriaceae</taxon>
        <taxon>Salinimicrobium</taxon>
    </lineage>
</organism>
<reference evidence="3" key="2">
    <citation type="submission" date="2020-09" db="EMBL/GenBank/DDBJ databases">
        <authorList>
            <person name="Sun Q."/>
            <person name="Kim S."/>
        </authorList>
    </citation>
    <scope>NUCLEOTIDE SEQUENCE</scope>
    <source>
        <strain evidence="3">KCTC 12719</strain>
    </source>
</reference>
<comment type="similarity">
    <text evidence="1">Belongs to the bactofilin family.</text>
</comment>
<sequence>MFTQEKRSKFSSEGSKDQNKIAQGTKIIGNLEAKGCFRIDGIVEGNVKTPGKVVIGKDGFIKGYLECENADIEGKFIGKLLIKNTLSLRSTALIEGEAIVAKLTVEPGATFNATCSMKGGVKTINNERGGQEQTQKGKEKSA</sequence>
<protein>
    <recommendedName>
        <fullName evidence="5">Protein CcmA, bactofilin family</fullName>
    </recommendedName>
</protein>
<proteinExistence type="inferred from homology"/>
<dbReference type="PANTHER" id="PTHR35024">
    <property type="entry name" value="HYPOTHETICAL CYTOSOLIC PROTEIN"/>
    <property type="match status" value="1"/>
</dbReference>
<gene>
    <name evidence="3" type="ORF">GCM10007103_20660</name>
</gene>
<dbReference type="RefSeq" id="WP_189604671.1">
    <property type="nucleotide sequence ID" value="NZ_BMXB01000007.1"/>
</dbReference>
<reference evidence="3" key="1">
    <citation type="journal article" date="2014" name="Int. J. Syst. Evol. Microbiol.">
        <title>Complete genome sequence of Corynebacterium casei LMG S-19264T (=DSM 44701T), isolated from a smear-ripened cheese.</title>
        <authorList>
            <consortium name="US DOE Joint Genome Institute (JGI-PGF)"/>
            <person name="Walter F."/>
            <person name="Albersmeier A."/>
            <person name="Kalinowski J."/>
            <person name="Ruckert C."/>
        </authorList>
    </citation>
    <scope>NUCLEOTIDE SEQUENCE</scope>
    <source>
        <strain evidence="3">KCTC 12719</strain>
    </source>
</reference>
<dbReference type="EMBL" id="BMXB01000007">
    <property type="protein sequence ID" value="GHA39109.1"/>
    <property type="molecule type" value="Genomic_DNA"/>
</dbReference>
<dbReference type="Pfam" id="PF04519">
    <property type="entry name" value="Bactofilin"/>
    <property type="match status" value="1"/>
</dbReference>
<comment type="caution">
    <text evidence="3">The sequence shown here is derived from an EMBL/GenBank/DDBJ whole genome shotgun (WGS) entry which is preliminary data.</text>
</comment>
<evidence type="ECO:0000256" key="1">
    <source>
        <dbReference type="ARBA" id="ARBA00044755"/>
    </source>
</evidence>
<dbReference type="AlphaFoldDB" id="A0A918W052"/>
<feature type="compositionally biased region" description="Polar residues" evidence="2">
    <location>
        <begin position="123"/>
        <end position="134"/>
    </location>
</feature>
<accession>A0A918W052</accession>
<evidence type="ECO:0000313" key="3">
    <source>
        <dbReference type="EMBL" id="GHA39109.1"/>
    </source>
</evidence>
<name>A0A918W052_9FLAO</name>
<evidence type="ECO:0008006" key="5">
    <source>
        <dbReference type="Google" id="ProtNLM"/>
    </source>
</evidence>
<evidence type="ECO:0000256" key="2">
    <source>
        <dbReference type="SAM" id="MobiDB-lite"/>
    </source>
</evidence>
<dbReference type="PANTHER" id="PTHR35024:SF4">
    <property type="entry name" value="POLYMER-FORMING CYTOSKELETAL PROTEIN"/>
    <property type="match status" value="1"/>
</dbReference>
<keyword evidence="4" id="KW-1185">Reference proteome</keyword>
<feature type="region of interest" description="Disordered" evidence="2">
    <location>
        <begin position="122"/>
        <end position="142"/>
    </location>
</feature>
<dbReference type="InterPro" id="IPR007607">
    <property type="entry name" value="BacA/B"/>
</dbReference>
<dbReference type="Proteomes" id="UP000610456">
    <property type="component" value="Unassembled WGS sequence"/>
</dbReference>